<accession>A0ABP9G5R4</accession>
<dbReference type="EMBL" id="BAABIK010000002">
    <property type="protein sequence ID" value="GAA4928799.1"/>
    <property type="molecule type" value="Genomic_DNA"/>
</dbReference>
<protein>
    <recommendedName>
        <fullName evidence="3">Phage major capsid protein</fullName>
    </recommendedName>
</protein>
<comment type="caution">
    <text evidence="1">The sequence shown here is derived from an EMBL/GenBank/DDBJ whole genome shotgun (WGS) entry which is preliminary data.</text>
</comment>
<reference evidence="2" key="1">
    <citation type="journal article" date="2019" name="Int. J. Syst. Evol. Microbiol.">
        <title>The Global Catalogue of Microorganisms (GCM) 10K type strain sequencing project: providing services to taxonomists for standard genome sequencing and annotation.</title>
        <authorList>
            <consortium name="The Broad Institute Genomics Platform"/>
            <consortium name="The Broad Institute Genome Sequencing Center for Infectious Disease"/>
            <person name="Wu L."/>
            <person name="Ma J."/>
        </authorList>
    </citation>
    <scope>NUCLEOTIDE SEQUENCE [LARGE SCALE GENOMIC DNA]</scope>
    <source>
        <strain evidence="2">JCM 18123</strain>
    </source>
</reference>
<evidence type="ECO:0008006" key="3">
    <source>
        <dbReference type="Google" id="ProtNLM"/>
    </source>
</evidence>
<dbReference type="RefSeq" id="WP_345555291.1">
    <property type="nucleotide sequence ID" value="NZ_BAABIK010000002.1"/>
</dbReference>
<dbReference type="InterPro" id="IPR048813">
    <property type="entry name" value="GP7-like"/>
</dbReference>
<dbReference type="Proteomes" id="UP001499993">
    <property type="component" value="Unassembled WGS sequence"/>
</dbReference>
<proteinExistence type="predicted"/>
<evidence type="ECO:0000313" key="2">
    <source>
        <dbReference type="Proteomes" id="UP001499993"/>
    </source>
</evidence>
<name>A0ABP9G5R4_9ACTN</name>
<evidence type="ECO:0000313" key="1">
    <source>
        <dbReference type="EMBL" id="GAA4928799.1"/>
    </source>
</evidence>
<keyword evidence="2" id="KW-1185">Reference proteome</keyword>
<sequence length="358" mass="38007">MPQTLAQAQLNTQDDVNYAVIDNLRRYSWLLDQVVFDDTVTPGTGGGSLVYAYTRLLAPRGAAFRAWNSDYTADEATRERGSVELHPLGGSFEVDRVLAELGQASTNEVTFQMQQLLTSVRAKFQQELVLGDTAVDANGFDGLDKLLTGQATEYKPITEDPDGEGFLDWTAGTINSQALAMAALDVLDDFLSRIVPSTTGGGDLGAPGALPPGQKAILGNTTSITRVRALARWAGMYTAAKDELGRQVEMYGPWTLVNIGDNMTGAAPIIPIESRDADEDGGTTPAVGGLTDLYAVSFGLDSFHGASVAGRSLVNTYMPPFDLPGVVKKGEIEMGPVAAVLRNVKSCGVLRNIKVSGA</sequence>
<gene>
    <name evidence="1" type="ORF">GCM10023224_05130</name>
</gene>
<organism evidence="1 2">
    <name type="scientific">Streptomonospora halophila</name>
    <dbReference type="NCBI Taxonomy" id="427369"/>
    <lineage>
        <taxon>Bacteria</taxon>
        <taxon>Bacillati</taxon>
        <taxon>Actinomycetota</taxon>
        <taxon>Actinomycetes</taxon>
        <taxon>Streptosporangiales</taxon>
        <taxon>Nocardiopsidaceae</taxon>
        <taxon>Streptomonospora</taxon>
    </lineage>
</organism>
<dbReference type="NCBIfam" id="NF045672">
    <property type="entry name" value="MCP_gp7_epsi_15"/>
    <property type="match status" value="1"/>
</dbReference>